<dbReference type="KEGG" id="lbc:LACBIDRAFT_297963"/>
<dbReference type="NCBIfam" id="TIGR01509">
    <property type="entry name" value="HAD-SF-IA-v3"/>
    <property type="match status" value="1"/>
</dbReference>
<dbReference type="STRING" id="486041.B0DBY2"/>
<dbReference type="InParanoid" id="B0DBY2"/>
<dbReference type="SUPFAM" id="SSF56784">
    <property type="entry name" value="HAD-like"/>
    <property type="match status" value="1"/>
</dbReference>
<dbReference type="GeneID" id="6077255"/>
<dbReference type="PANTHER" id="PTHR43611:SF3">
    <property type="entry name" value="FLAVIN MONONUCLEOTIDE HYDROLASE 1, CHLOROPLATIC"/>
    <property type="match status" value="1"/>
</dbReference>
<name>B0DBY2_LACBS</name>
<dbReference type="GO" id="GO:0016791">
    <property type="term" value="F:phosphatase activity"/>
    <property type="evidence" value="ECO:0007669"/>
    <property type="project" value="UniProtKB-ARBA"/>
</dbReference>
<protein>
    <submittedName>
        <fullName evidence="1">Predicted protein</fullName>
    </submittedName>
</protein>
<dbReference type="OrthoDB" id="2012566at2759"/>
<proteinExistence type="predicted"/>
<evidence type="ECO:0000313" key="1">
    <source>
        <dbReference type="EMBL" id="EDR07797.1"/>
    </source>
</evidence>
<dbReference type="Pfam" id="PF00702">
    <property type="entry name" value="Hydrolase"/>
    <property type="match status" value="1"/>
</dbReference>
<dbReference type="RefSeq" id="XP_001881586.1">
    <property type="nucleotide sequence ID" value="XM_001881551.1"/>
</dbReference>
<dbReference type="InterPro" id="IPR023214">
    <property type="entry name" value="HAD_sf"/>
</dbReference>
<dbReference type="EMBL" id="DS547103">
    <property type="protein sequence ID" value="EDR07797.1"/>
    <property type="molecule type" value="Genomic_DNA"/>
</dbReference>
<dbReference type="InterPro" id="IPR006439">
    <property type="entry name" value="HAD-SF_hydro_IA"/>
</dbReference>
<accession>B0DBY2</accession>
<keyword evidence="2" id="KW-1185">Reference proteome</keyword>
<evidence type="ECO:0000313" key="2">
    <source>
        <dbReference type="Proteomes" id="UP000001194"/>
    </source>
</evidence>
<dbReference type="Gene3D" id="3.40.50.1000">
    <property type="entry name" value="HAD superfamily/HAD-like"/>
    <property type="match status" value="1"/>
</dbReference>
<reference evidence="1 2" key="1">
    <citation type="journal article" date="2008" name="Nature">
        <title>The genome of Laccaria bicolor provides insights into mycorrhizal symbiosis.</title>
        <authorList>
            <person name="Martin F."/>
            <person name="Aerts A."/>
            <person name="Ahren D."/>
            <person name="Brun A."/>
            <person name="Danchin E.G.J."/>
            <person name="Duchaussoy F."/>
            <person name="Gibon J."/>
            <person name="Kohler A."/>
            <person name="Lindquist E."/>
            <person name="Pereda V."/>
            <person name="Salamov A."/>
            <person name="Shapiro H.J."/>
            <person name="Wuyts J."/>
            <person name="Blaudez D."/>
            <person name="Buee M."/>
            <person name="Brokstein P."/>
            <person name="Canbaeck B."/>
            <person name="Cohen D."/>
            <person name="Courty P.E."/>
            <person name="Coutinho P.M."/>
            <person name="Delaruelle C."/>
            <person name="Detter J.C."/>
            <person name="Deveau A."/>
            <person name="DiFazio S."/>
            <person name="Duplessis S."/>
            <person name="Fraissinet-Tachet L."/>
            <person name="Lucic E."/>
            <person name="Frey-Klett P."/>
            <person name="Fourrey C."/>
            <person name="Feussner I."/>
            <person name="Gay G."/>
            <person name="Grimwood J."/>
            <person name="Hoegger P.J."/>
            <person name="Jain P."/>
            <person name="Kilaru S."/>
            <person name="Labbe J."/>
            <person name="Lin Y.C."/>
            <person name="Legue V."/>
            <person name="Le Tacon F."/>
            <person name="Marmeisse R."/>
            <person name="Melayah D."/>
            <person name="Montanini B."/>
            <person name="Muratet M."/>
            <person name="Nehls U."/>
            <person name="Niculita-Hirzel H."/>
            <person name="Oudot-Le Secq M.P."/>
            <person name="Peter M."/>
            <person name="Quesneville H."/>
            <person name="Rajashekar B."/>
            <person name="Reich M."/>
            <person name="Rouhier N."/>
            <person name="Schmutz J."/>
            <person name="Yin T."/>
            <person name="Chalot M."/>
            <person name="Henrissat B."/>
            <person name="Kuees U."/>
            <person name="Lucas S."/>
            <person name="Van de Peer Y."/>
            <person name="Podila G.K."/>
            <person name="Polle A."/>
            <person name="Pukkila P.J."/>
            <person name="Richardson P.M."/>
            <person name="Rouze P."/>
            <person name="Sanders I.R."/>
            <person name="Stajich J.E."/>
            <person name="Tunlid A."/>
            <person name="Tuskan G."/>
            <person name="Grigoriev I.V."/>
        </authorList>
    </citation>
    <scope>NUCLEOTIDE SEQUENCE [LARGE SCALE GENOMIC DNA]</scope>
    <source>
        <strain evidence="2">S238N-H82 / ATCC MYA-4686</strain>
    </source>
</reference>
<organism evidence="2">
    <name type="scientific">Laccaria bicolor (strain S238N-H82 / ATCC MYA-4686)</name>
    <name type="common">Bicoloured deceiver</name>
    <name type="synonym">Laccaria laccata var. bicolor</name>
    <dbReference type="NCBI Taxonomy" id="486041"/>
    <lineage>
        <taxon>Eukaryota</taxon>
        <taxon>Fungi</taxon>
        <taxon>Dikarya</taxon>
        <taxon>Basidiomycota</taxon>
        <taxon>Agaricomycotina</taxon>
        <taxon>Agaricomycetes</taxon>
        <taxon>Agaricomycetidae</taxon>
        <taxon>Agaricales</taxon>
        <taxon>Agaricineae</taxon>
        <taxon>Hydnangiaceae</taxon>
        <taxon>Laccaria</taxon>
    </lineage>
</organism>
<dbReference type="HOGENOM" id="CLU_2073567_0_0_1"/>
<dbReference type="AlphaFoldDB" id="B0DBY2"/>
<dbReference type="Proteomes" id="UP000001194">
    <property type="component" value="Unassembled WGS sequence"/>
</dbReference>
<dbReference type="InterPro" id="IPR036412">
    <property type="entry name" value="HAD-like_sf"/>
</dbReference>
<dbReference type="PANTHER" id="PTHR43611">
    <property type="entry name" value="ALPHA-D-GLUCOSE 1-PHOSPHATE PHOSPHATASE"/>
    <property type="match status" value="1"/>
</dbReference>
<gene>
    <name evidence="1" type="ORF">LACBIDRAFT_297963</name>
</gene>
<sequence>MVELIRELKLGRRVNAMSNISAPDWEVLRTKGADWDIFDGVFTSAAAGKRKPNLDYYRHILKVTGADPKHTIVIDDKLENLVTARSLGIATILYGTFENTERALRNLCSNPISSVYEK</sequence>